<organism evidence="5 6">
    <name type="scientific">Paenibacillus wynnii</name>
    <dbReference type="NCBI Taxonomy" id="268407"/>
    <lineage>
        <taxon>Bacteria</taxon>
        <taxon>Bacillati</taxon>
        <taxon>Bacillota</taxon>
        <taxon>Bacilli</taxon>
        <taxon>Bacillales</taxon>
        <taxon>Paenibacillaceae</taxon>
        <taxon>Paenibacillus</taxon>
    </lineage>
</organism>
<dbReference type="Gene3D" id="3.40.50.2300">
    <property type="match status" value="2"/>
</dbReference>
<dbReference type="SUPFAM" id="SSF53822">
    <property type="entry name" value="Periplasmic binding protein-like I"/>
    <property type="match status" value="1"/>
</dbReference>
<evidence type="ECO:0000256" key="1">
    <source>
        <dbReference type="ARBA" id="ARBA00023015"/>
    </source>
</evidence>
<dbReference type="GO" id="GO:0003700">
    <property type="term" value="F:DNA-binding transcription factor activity"/>
    <property type="evidence" value="ECO:0007669"/>
    <property type="project" value="TreeGrafter"/>
</dbReference>
<dbReference type="OrthoDB" id="9775106at2"/>
<dbReference type="Pfam" id="PF13377">
    <property type="entry name" value="Peripla_BP_3"/>
    <property type="match status" value="1"/>
</dbReference>
<keyword evidence="1" id="KW-0805">Transcription regulation</keyword>
<dbReference type="EMBL" id="JQCR01000002">
    <property type="protein sequence ID" value="KGE18497.1"/>
    <property type="molecule type" value="Genomic_DNA"/>
</dbReference>
<dbReference type="Gene3D" id="1.10.260.40">
    <property type="entry name" value="lambda repressor-like DNA-binding domains"/>
    <property type="match status" value="1"/>
</dbReference>
<dbReference type="InterPro" id="IPR000843">
    <property type="entry name" value="HTH_LacI"/>
</dbReference>
<reference evidence="5 6" key="1">
    <citation type="submission" date="2014-08" db="EMBL/GenBank/DDBJ databases">
        <authorList>
            <person name="den Bakker H.C."/>
        </authorList>
    </citation>
    <scope>NUCLEOTIDE SEQUENCE [LARGE SCALE GENOMIC DNA]</scope>
    <source>
        <strain evidence="5 6">DSM 18334</strain>
    </source>
</reference>
<dbReference type="InterPro" id="IPR010982">
    <property type="entry name" value="Lambda_DNA-bd_dom_sf"/>
</dbReference>
<dbReference type="eggNOG" id="COG1609">
    <property type="taxonomic scope" value="Bacteria"/>
</dbReference>
<dbReference type="SUPFAM" id="SSF47413">
    <property type="entry name" value="lambda repressor-like DNA-binding domains"/>
    <property type="match status" value="1"/>
</dbReference>
<name>A0A098MAD3_9BACL</name>
<evidence type="ECO:0000256" key="2">
    <source>
        <dbReference type="ARBA" id="ARBA00023125"/>
    </source>
</evidence>
<dbReference type="PANTHER" id="PTHR30146:SF109">
    <property type="entry name" value="HTH-TYPE TRANSCRIPTIONAL REGULATOR GALS"/>
    <property type="match status" value="1"/>
</dbReference>
<dbReference type="CDD" id="cd01392">
    <property type="entry name" value="HTH_LacI"/>
    <property type="match status" value="1"/>
</dbReference>
<keyword evidence="6" id="KW-1185">Reference proteome</keyword>
<dbReference type="STRING" id="268407.PWYN_03260"/>
<dbReference type="AlphaFoldDB" id="A0A098MAD3"/>
<comment type="caution">
    <text evidence="5">The sequence shown here is derived from an EMBL/GenBank/DDBJ whole genome shotgun (WGS) entry which is preliminary data.</text>
</comment>
<feature type="domain" description="HTH lacI-type" evidence="4">
    <location>
        <begin position="3"/>
        <end position="57"/>
    </location>
</feature>
<evidence type="ECO:0000259" key="4">
    <source>
        <dbReference type="PROSITE" id="PS50932"/>
    </source>
</evidence>
<dbReference type="SMART" id="SM00354">
    <property type="entry name" value="HTH_LACI"/>
    <property type="match status" value="1"/>
</dbReference>
<dbReference type="RefSeq" id="WP_036648434.1">
    <property type="nucleotide sequence ID" value="NZ_JQCR01000002.1"/>
</dbReference>
<keyword evidence="3" id="KW-0804">Transcription</keyword>
<gene>
    <name evidence="5" type="ORF">PWYN_03260</name>
</gene>
<reference evidence="5 6" key="2">
    <citation type="submission" date="2014-10" db="EMBL/GenBank/DDBJ databases">
        <title>Comparative genomics of the Paenibacillus odorifer group.</title>
        <authorList>
            <person name="Tsai Y.-C."/>
            <person name="Martin N."/>
            <person name="Korlach J."/>
            <person name="Wiedmann M."/>
        </authorList>
    </citation>
    <scope>NUCLEOTIDE SEQUENCE [LARGE SCALE GENOMIC DNA]</scope>
    <source>
        <strain evidence="5 6">DSM 18334</strain>
    </source>
</reference>
<evidence type="ECO:0000313" key="5">
    <source>
        <dbReference type="EMBL" id="KGE18497.1"/>
    </source>
</evidence>
<keyword evidence="2" id="KW-0238">DNA-binding</keyword>
<proteinExistence type="predicted"/>
<dbReference type="PROSITE" id="PS50932">
    <property type="entry name" value="HTH_LACI_2"/>
    <property type="match status" value="1"/>
</dbReference>
<dbReference type="InterPro" id="IPR028082">
    <property type="entry name" value="Peripla_BP_I"/>
</dbReference>
<evidence type="ECO:0000313" key="6">
    <source>
        <dbReference type="Proteomes" id="UP000029734"/>
    </source>
</evidence>
<dbReference type="PANTHER" id="PTHR30146">
    <property type="entry name" value="LACI-RELATED TRANSCRIPTIONAL REPRESSOR"/>
    <property type="match status" value="1"/>
</dbReference>
<sequence length="333" mass="37021">MKVNIFDVAKKSGLSVVTVSRVLNHSTTVRANNRDKVLQAMKDLNYQPNAAARSLALGRTGIIGLTVTTLDDSFLDRVVKEVNDRLTEQGYFLAISVHSPDAEAIHNPLFQEDRVDGLILLSPLHEEMYVRELEKKKIPFVMLDNQLDNPLVPSVIVHNRKGGYDAARHLIDLGHQRIAHISGPDPFLSSREREIGFRSALEESGLEPFCIERGEFTVSSGYDIASKWLQSDNLPTAIFAADDHIALGVINALQNAGVRVPQDISVVGYDDQLIASQLHPKLTTIRQPAEKIGRHGVELLLSWILESSRPEAKRAFQFEPELIIRQSTARVNG</sequence>
<dbReference type="GO" id="GO:0000976">
    <property type="term" value="F:transcription cis-regulatory region binding"/>
    <property type="evidence" value="ECO:0007669"/>
    <property type="project" value="TreeGrafter"/>
</dbReference>
<protein>
    <submittedName>
        <fullName evidence="5">LacI family transcriptional regulator</fullName>
    </submittedName>
</protein>
<dbReference type="Pfam" id="PF00356">
    <property type="entry name" value="LacI"/>
    <property type="match status" value="1"/>
</dbReference>
<dbReference type="InterPro" id="IPR046335">
    <property type="entry name" value="LacI/GalR-like_sensor"/>
</dbReference>
<dbReference type="CDD" id="cd06267">
    <property type="entry name" value="PBP1_LacI_sugar_binding-like"/>
    <property type="match status" value="1"/>
</dbReference>
<dbReference type="Proteomes" id="UP000029734">
    <property type="component" value="Unassembled WGS sequence"/>
</dbReference>
<accession>A0A098MAD3</accession>
<evidence type="ECO:0000256" key="3">
    <source>
        <dbReference type="ARBA" id="ARBA00023163"/>
    </source>
</evidence>